<organism evidence="1">
    <name type="scientific">viral metagenome</name>
    <dbReference type="NCBI Taxonomy" id="1070528"/>
    <lineage>
        <taxon>unclassified sequences</taxon>
        <taxon>metagenomes</taxon>
        <taxon>organismal metagenomes</taxon>
    </lineage>
</organism>
<proteinExistence type="predicted"/>
<reference evidence="1" key="1">
    <citation type="journal article" date="2020" name="Nature">
        <title>Giant virus diversity and host interactions through global metagenomics.</title>
        <authorList>
            <person name="Schulz F."/>
            <person name="Roux S."/>
            <person name="Paez-Espino D."/>
            <person name="Jungbluth S."/>
            <person name="Walsh D.A."/>
            <person name="Denef V.J."/>
            <person name="McMahon K.D."/>
            <person name="Konstantinidis K.T."/>
            <person name="Eloe-Fadrosh E.A."/>
            <person name="Kyrpides N.C."/>
            <person name="Woyke T."/>
        </authorList>
    </citation>
    <scope>NUCLEOTIDE SEQUENCE</scope>
    <source>
        <strain evidence="1">GVMAG-M-3300023174-60</strain>
    </source>
</reference>
<dbReference type="EMBL" id="MN739677">
    <property type="protein sequence ID" value="QHT20111.1"/>
    <property type="molecule type" value="Genomic_DNA"/>
</dbReference>
<protein>
    <submittedName>
        <fullName evidence="1">Uncharacterized protein</fullName>
    </submittedName>
</protein>
<evidence type="ECO:0000313" key="1">
    <source>
        <dbReference type="EMBL" id="QHT20111.1"/>
    </source>
</evidence>
<sequence>MAFPAVKVHHLYSLNLYDGMDIIFENLEMVNINNLEELIKTENYDMIKVVNRIFTINTCDRTITISGHKINSKTYIINMAGKGDLMLLHYSCKNEDIITGIKHLYYICKSCVQVSLKD</sequence>
<name>A0A6C0DUG5_9ZZZZ</name>
<accession>A0A6C0DUG5</accession>
<dbReference type="AlphaFoldDB" id="A0A6C0DUG5"/>